<feature type="transmembrane region" description="Helical" evidence="1">
    <location>
        <begin position="151"/>
        <end position="174"/>
    </location>
</feature>
<feature type="transmembrane region" description="Helical" evidence="1">
    <location>
        <begin position="71"/>
        <end position="95"/>
    </location>
</feature>
<feature type="transmembrane region" description="Helical" evidence="1">
    <location>
        <begin position="107"/>
        <end position="130"/>
    </location>
</feature>
<keyword evidence="1" id="KW-0812">Transmembrane</keyword>
<dbReference type="GeneID" id="85164743"/>
<dbReference type="Pfam" id="PF04854">
    <property type="entry name" value="DUF624"/>
    <property type="match status" value="1"/>
</dbReference>
<dbReference type="STRING" id="158787.BSCA_0121"/>
<feature type="transmembrane region" description="Helical" evidence="1">
    <location>
        <begin position="180"/>
        <end position="200"/>
    </location>
</feature>
<dbReference type="AlphaFoldDB" id="A0A087DDN1"/>
<dbReference type="GO" id="GO:0016740">
    <property type="term" value="F:transferase activity"/>
    <property type="evidence" value="ECO:0007669"/>
    <property type="project" value="UniProtKB-KW"/>
</dbReference>
<feature type="transmembrane region" description="Helical" evidence="1">
    <location>
        <begin position="20"/>
        <end position="45"/>
    </location>
</feature>
<dbReference type="InterPro" id="IPR006938">
    <property type="entry name" value="DUF624"/>
</dbReference>
<organism evidence="2 3">
    <name type="scientific">Bifidobacterium scardovii</name>
    <dbReference type="NCBI Taxonomy" id="158787"/>
    <lineage>
        <taxon>Bacteria</taxon>
        <taxon>Bacillati</taxon>
        <taxon>Actinomycetota</taxon>
        <taxon>Actinomycetes</taxon>
        <taxon>Bifidobacteriales</taxon>
        <taxon>Bifidobacteriaceae</taxon>
        <taxon>Bifidobacterium</taxon>
    </lineage>
</organism>
<dbReference type="EMBL" id="JGZO01000012">
    <property type="protein sequence ID" value="KFI93631.1"/>
    <property type="molecule type" value="Genomic_DNA"/>
</dbReference>
<dbReference type="eggNOG" id="COG5578">
    <property type="taxonomic scope" value="Bacteria"/>
</dbReference>
<sequence>MQIFKQDNPFNAFMSRIGDLAMVNVAWAVCCIPIVTIGASTAAMYEVVRAMHEGRDAHVLKQFGHAFTRRFGVSLALEAIAAAFAALATFDLWYLTKQETNVSMASLAYGVIIAIAIVVVAGAGFVFPLTSRSKLTVGAQIRQSFAVALRYPVVALEILVLNALPFAIAVFVPGGLFPAVFFWALLFTAASAWLVIHLMLQSGIIALPAKPAEAAEPDNAE</sequence>
<evidence type="ECO:0000313" key="2">
    <source>
        <dbReference type="EMBL" id="KFI93631.1"/>
    </source>
</evidence>
<evidence type="ECO:0000313" key="3">
    <source>
        <dbReference type="Proteomes" id="UP000029033"/>
    </source>
</evidence>
<reference evidence="2 3" key="1">
    <citation type="submission" date="2014-03" db="EMBL/GenBank/DDBJ databases">
        <title>Genomics of Bifidobacteria.</title>
        <authorList>
            <person name="Ventura M."/>
            <person name="Milani C."/>
            <person name="Lugli G.A."/>
        </authorList>
    </citation>
    <scope>NUCLEOTIDE SEQUENCE [LARGE SCALE GENOMIC DNA]</scope>
    <source>
        <strain evidence="2 3">LMG 21589</strain>
    </source>
</reference>
<keyword evidence="3" id="KW-1185">Reference proteome</keyword>
<evidence type="ECO:0000256" key="1">
    <source>
        <dbReference type="SAM" id="Phobius"/>
    </source>
</evidence>
<comment type="caution">
    <text evidence="2">The sequence shown here is derived from an EMBL/GenBank/DDBJ whole genome shotgun (WGS) entry which is preliminary data.</text>
</comment>
<keyword evidence="1" id="KW-1133">Transmembrane helix</keyword>
<proteinExistence type="predicted"/>
<dbReference type="Proteomes" id="UP000029033">
    <property type="component" value="Unassembled WGS sequence"/>
</dbReference>
<keyword evidence="1" id="KW-0472">Membrane</keyword>
<dbReference type="RefSeq" id="WP_046726162.1">
    <property type="nucleotide sequence ID" value="NZ_CAUPKV010000011.1"/>
</dbReference>
<accession>A0A087DDN1</accession>
<protein>
    <submittedName>
        <fullName evidence="2">Transferase</fullName>
    </submittedName>
</protein>
<name>A0A087DDN1_9BIFI</name>
<keyword evidence="2" id="KW-0808">Transferase</keyword>
<gene>
    <name evidence="2" type="ORF">BSCA_0121</name>
</gene>